<evidence type="ECO:0000256" key="1">
    <source>
        <dbReference type="ARBA" id="ARBA00004370"/>
    </source>
</evidence>
<dbReference type="PANTHER" id="PTHR11863">
    <property type="entry name" value="STEROL DESATURASE"/>
    <property type="match status" value="1"/>
</dbReference>
<evidence type="ECO:0000256" key="4">
    <source>
        <dbReference type="ARBA" id="ARBA00023136"/>
    </source>
</evidence>
<organism evidence="7 8">
    <name type="scientific">Filobasidium floriforme</name>
    <dbReference type="NCBI Taxonomy" id="5210"/>
    <lineage>
        <taxon>Eukaryota</taxon>
        <taxon>Fungi</taxon>
        <taxon>Dikarya</taxon>
        <taxon>Basidiomycota</taxon>
        <taxon>Agaricomycotina</taxon>
        <taxon>Tremellomycetes</taxon>
        <taxon>Filobasidiales</taxon>
        <taxon>Filobasidiaceae</taxon>
        <taxon>Filobasidium</taxon>
    </lineage>
</organism>
<feature type="compositionally biased region" description="Polar residues" evidence="5">
    <location>
        <begin position="419"/>
        <end position="434"/>
    </location>
</feature>
<evidence type="ECO:0000256" key="3">
    <source>
        <dbReference type="ARBA" id="ARBA00022989"/>
    </source>
</evidence>
<dbReference type="OrthoDB" id="408954at2759"/>
<name>A0A8K0NTF9_9TREE</name>
<dbReference type="GO" id="GO:0016020">
    <property type="term" value="C:membrane"/>
    <property type="evidence" value="ECO:0007669"/>
    <property type="project" value="UniProtKB-SubCell"/>
</dbReference>
<feature type="domain" description="Fatty acid hydroxylase" evidence="6">
    <location>
        <begin position="182"/>
        <end position="316"/>
    </location>
</feature>
<dbReference type="GO" id="GO:0016491">
    <property type="term" value="F:oxidoreductase activity"/>
    <property type="evidence" value="ECO:0007669"/>
    <property type="project" value="InterPro"/>
</dbReference>
<evidence type="ECO:0000313" key="8">
    <source>
        <dbReference type="Proteomes" id="UP000812966"/>
    </source>
</evidence>
<keyword evidence="3" id="KW-1133">Transmembrane helix</keyword>
<feature type="compositionally biased region" description="Basic and acidic residues" evidence="5">
    <location>
        <begin position="404"/>
        <end position="414"/>
    </location>
</feature>
<dbReference type="AlphaFoldDB" id="A0A8K0NTF9"/>
<evidence type="ECO:0000259" key="6">
    <source>
        <dbReference type="Pfam" id="PF04116"/>
    </source>
</evidence>
<keyword evidence="4" id="KW-0472">Membrane</keyword>
<accession>A0A8K0NTF9</accession>
<feature type="region of interest" description="Disordered" evidence="5">
    <location>
        <begin position="376"/>
        <end position="440"/>
    </location>
</feature>
<dbReference type="EMBL" id="JABELV010000009">
    <property type="protein sequence ID" value="KAG7571272.1"/>
    <property type="molecule type" value="Genomic_DNA"/>
</dbReference>
<dbReference type="Proteomes" id="UP000812966">
    <property type="component" value="Unassembled WGS sequence"/>
</dbReference>
<comment type="subcellular location">
    <subcellularLocation>
        <location evidence="1">Membrane</location>
    </subcellularLocation>
</comment>
<gene>
    <name evidence="7" type="ORF">FFLO_00784</name>
</gene>
<evidence type="ECO:0000313" key="7">
    <source>
        <dbReference type="EMBL" id="KAG7571272.1"/>
    </source>
</evidence>
<dbReference type="GO" id="GO:0005506">
    <property type="term" value="F:iron ion binding"/>
    <property type="evidence" value="ECO:0007669"/>
    <property type="project" value="InterPro"/>
</dbReference>
<keyword evidence="8" id="KW-1185">Reference proteome</keyword>
<dbReference type="InterPro" id="IPR050307">
    <property type="entry name" value="Sterol_Desaturase_Related"/>
</dbReference>
<keyword evidence="2" id="KW-0812">Transmembrane</keyword>
<evidence type="ECO:0000256" key="2">
    <source>
        <dbReference type="ARBA" id="ARBA00022692"/>
    </source>
</evidence>
<comment type="caution">
    <text evidence="7">The sequence shown here is derived from an EMBL/GenBank/DDBJ whole genome shotgun (WGS) entry which is preliminary data.</text>
</comment>
<dbReference type="InterPro" id="IPR006694">
    <property type="entry name" value="Fatty_acid_hydroxylase"/>
</dbReference>
<evidence type="ECO:0000256" key="5">
    <source>
        <dbReference type="SAM" id="MobiDB-lite"/>
    </source>
</evidence>
<protein>
    <recommendedName>
        <fullName evidence="6">Fatty acid hydroxylase domain-containing protein</fullName>
    </recommendedName>
</protein>
<sequence length="440" mass="49470">MSSTIMTALLPPANSSLLRTLTPTEPHYPFYHPTGASILPFMTDKVTSLLVPIVAYWVFSLIWHAIDCAELPFFEKYRIHESEEVLARNRATVGEVIKAVVIQQVVQTALGMVWLESEEEILKREVWRDHTSDMKGLAGVLGSGLQVLLGEKTALAAARLLGGEKVTGWVYWWGVPLLQMGFAFFIIDTWQYFLHRLFHTVPFLYRHFHSVHHRLYVPYAFGALYNHPIEGLLLDSLGAVLAHSAAGMTVRQSIVLFGISTIKTVDDHCGYNIWWDPFQAVFGNNTEYHDLHHQSWGIKKNFSQPFFTKWDEILGTRMSAEQAAKMYARRAAAKAEALAHALEEKVEESVVQVEEKVIKPVLEVGHDVVAAIKGDIVEQHDQESEEESGRGTPVEEIDSGVELEEIKTRDRESVVGKTTGLQITPNGGQGVQTRSRARRT</sequence>
<reference evidence="7" key="1">
    <citation type="submission" date="2020-04" db="EMBL/GenBank/DDBJ databases">
        <title>Analysis of mating type loci in Filobasidium floriforme.</title>
        <authorList>
            <person name="Nowrousian M."/>
        </authorList>
    </citation>
    <scope>NUCLEOTIDE SEQUENCE</scope>
    <source>
        <strain evidence="7">CBS 6242</strain>
    </source>
</reference>
<proteinExistence type="predicted"/>
<dbReference type="Pfam" id="PF04116">
    <property type="entry name" value="FA_hydroxylase"/>
    <property type="match status" value="1"/>
</dbReference>
<dbReference type="GO" id="GO:0008610">
    <property type="term" value="P:lipid biosynthetic process"/>
    <property type="evidence" value="ECO:0007669"/>
    <property type="project" value="InterPro"/>
</dbReference>